<dbReference type="InterPro" id="IPR006091">
    <property type="entry name" value="Acyl-CoA_Oxase/DH_mid-dom"/>
</dbReference>
<dbReference type="Pfam" id="PF14749">
    <property type="entry name" value="Acyl-CoA_ox_N"/>
    <property type="match status" value="1"/>
</dbReference>
<evidence type="ECO:0000256" key="5">
    <source>
        <dbReference type="ARBA" id="ARBA00012870"/>
    </source>
</evidence>
<dbReference type="Proteomes" id="UP001328107">
    <property type="component" value="Unassembled WGS sequence"/>
</dbReference>
<dbReference type="FunFam" id="2.40.110.10:FF:000003">
    <property type="entry name" value="Acyl-coenzyme A oxidase"/>
    <property type="match status" value="1"/>
</dbReference>
<dbReference type="PIRSF" id="PIRSF000168">
    <property type="entry name" value="Acyl-CoA_oxidase"/>
    <property type="match status" value="1"/>
</dbReference>
<dbReference type="GO" id="GO:0055088">
    <property type="term" value="P:lipid homeostasis"/>
    <property type="evidence" value="ECO:0007669"/>
    <property type="project" value="TreeGrafter"/>
</dbReference>
<evidence type="ECO:0000256" key="4">
    <source>
        <dbReference type="ARBA" id="ARBA00006288"/>
    </source>
</evidence>
<evidence type="ECO:0000256" key="1">
    <source>
        <dbReference type="ARBA" id="ARBA00001974"/>
    </source>
</evidence>
<dbReference type="GO" id="GO:0033540">
    <property type="term" value="P:fatty acid beta-oxidation using acyl-CoA oxidase"/>
    <property type="evidence" value="ECO:0007669"/>
    <property type="project" value="TreeGrafter"/>
</dbReference>
<dbReference type="Gene3D" id="1.10.540.10">
    <property type="entry name" value="Acyl-CoA dehydrogenase/oxidase, N-terminal domain"/>
    <property type="match status" value="1"/>
</dbReference>
<evidence type="ECO:0000256" key="7">
    <source>
        <dbReference type="ARBA" id="ARBA00022741"/>
    </source>
</evidence>
<dbReference type="PANTHER" id="PTHR10909:SF250">
    <property type="entry name" value="PEROXISOMAL ACYL-COENZYME A OXIDASE 1"/>
    <property type="match status" value="1"/>
</dbReference>
<keyword evidence="8 15" id="KW-0274">FAD</keyword>
<dbReference type="FunFam" id="1.10.540.10:FF:000006">
    <property type="entry name" value="Acyl-coenzyme A oxidase"/>
    <property type="match status" value="1"/>
</dbReference>
<keyword evidence="6" id="KW-0285">Flavoprotein</keyword>
<dbReference type="EMBL" id="BTRK01000001">
    <property type="protein sequence ID" value="GMR32552.1"/>
    <property type="molecule type" value="Genomic_DNA"/>
</dbReference>
<keyword evidence="12" id="KW-0443">Lipid metabolism</keyword>
<dbReference type="InterPro" id="IPR029320">
    <property type="entry name" value="Acyl-CoA_ox_N"/>
</dbReference>
<evidence type="ECO:0000313" key="20">
    <source>
        <dbReference type="EMBL" id="GMR32552.1"/>
    </source>
</evidence>
<evidence type="ECO:0000256" key="13">
    <source>
        <dbReference type="ARBA" id="ARBA00023140"/>
    </source>
</evidence>
<reference evidence="21" key="1">
    <citation type="submission" date="2022-10" db="EMBL/GenBank/DDBJ databases">
        <title>Genome assembly of Pristionchus species.</title>
        <authorList>
            <person name="Yoshida K."/>
            <person name="Sommer R.J."/>
        </authorList>
    </citation>
    <scope>NUCLEOTIDE SEQUENCE [LARGE SCALE GENOMIC DNA]</scope>
    <source>
        <strain evidence="21">RS5460</strain>
    </source>
</reference>
<dbReference type="Pfam" id="PF02770">
    <property type="entry name" value="Acyl-CoA_dh_M"/>
    <property type="match status" value="1"/>
</dbReference>
<comment type="similarity">
    <text evidence="4">Belongs to the acyl-CoA oxidase family.</text>
</comment>
<evidence type="ECO:0000256" key="14">
    <source>
        <dbReference type="PIRSR" id="PIRSR000168-1"/>
    </source>
</evidence>
<evidence type="ECO:0000259" key="18">
    <source>
        <dbReference type="Pfam" id="PF14749"/>
    </source>
</evidence>
<dbReference type="GO" id="GO:0003997">
    <property type="term" value="F:acyl-CoA oxidase activity"/>
    <property type="evidence" value="ECO:0007669"/>
    <property type="project" value="UniProtKB-EC"/>
</dbReference>
<evidence type="ECO:0000313" key="21">
    <source>
        <dbReference type="Proteomes" id="UP001328107"/>
    </source>
</evidence>
<feature type="domain" description="Acyl-CoA oxidase C-alpha1" evidence="19">
    <location>
        <begin position="286"/>
        <end position="447"/>
    </location>
</feature>
<keyword evidence="11" id="KW-0560">Oxidoreductase</keyword>
<dbReference type="FunFam" id="1.20.140.10:FF:000013">
    <property type="entry name" value="Acyl-coenzyme A oxidase"/>
    <property type="match status" value="1"/>
</dbReference>
<evidence type="ECO:0000256" key="11">
    <source>
        <dbReference type="ARBA" id="ARBA00023002"/>
    </source>
</evidence>
<dbReference type="SUPFAM" id="SSF47203">
    <property type="entry name" value="Acyl-CoA dehydrogenase C-terminal domain-like"/>
    <property type="match status" value="2"/>
</dbReference>
<protein>
    <recommendedName>
        <fullName evidence="5">acyl-CoA oxidase</fullName>
        <ecNumber evidence="5">1.3.3.6</ecNumber>
    </recommendedName>
</protein>
<dbReference type="SUPFAM" id="SSF56645">
    <property type="entry name" value="Acyl-CoA dehydrogenase NM domain-like"/>
    <property type="match status" value="1"/>
</dbReference>
<evidence type="ECO:0000259" key="19">
    <source>
        <dbReference type="Pfam" id="PF22924"/>
    </source>
</evidence>
<dbReference type="FunFam" id="1.20.140.10:FF:000005">
    <property type="entry name" value="Acyl-coenzyme A oxidase"/>
    <property type="match status" value="1"/>
</dbReference>
<evidence type="ECO:0000256" key="10">
    <source>
        <dbReference type="ARBA" id="ARBA00022840"/>
    </source>
</evidence>
<dbReference type="GO" id="GO:0005524">
    <property type="term" value="F:ATP binding"/>
    <property type="evidence" value="ECO:0007669"/>
    <property type="project" value="UniProtKB-KW"/>
</dbReference>
<dbReference type="GO" id="GO:1904070">
    <property type="term" value="P:ascaroside biosynthetic process"/>
    <property type="evidence" value="ECO:0007669"/>
    <property type="project" value="TreeGrafter"/>
</dbReference>
<comment type="pathway">
    <text evidence="3">Lipid metabolism; peroxisomal fatty acid beta-oxidation.</text>
</comment>
<keyword evidence="7" id="KW-0547">Nucleotide-binding</keyword>
<comment type="caution">
    <text evidence="20">The sequence shown here is derived from an EMBL/GenBank/DDBJ whole genome shotgun (WGS) entry which is preliminary data.</text>
</comment>
<comment type="cofactor">
    <cofactor evidence="1">
        <name>FAD</name>
        <dbReference type="ChEBI" id="CHEBI:57692"/>
    </cofactor>
</comment>
<feature type="domain" description="Acyl-CoA oxidase C-terminal" evidence="16">
    <location>
        <begin position="487"/>
        <end position="651"/>
    </location>
</feature>
<evidence type="ECO:0000256" key="9">
    <source>
        <dbReference type="ARBA" id="ARBA00022832"/>
    </source>
</evidence>
<evidence type="ECO:0000256" key="8">
    <source>
        <dbReference type="ARBA" id="ARBA00022827"/>
    </source>
</evidence>
<feature type="binding site" evidence="15">
    <location>
        <position position="189"/>
    </location>
    <ligand>
        <name>FAD</name>
        <dbReference type="ChEBI" id="CHEBI:57692"/>
    </ligand>
</feature>
<keyword evidence="10" id="KW-0067">ATP-binding</keyword>
<dbReference type="AlphaFoldDB" id="A0AAN5C779"/>
<dbReference type="Pfam" id="PF22924">
    <property type="entry name" value="ACOX_C_alpha1"/>
    <property type="match status" value="1"/>
</dbReference>
<evidence type="ECO:0000256" key="3">
    <source>
        <dbReference type="ARBA" id="ARBA00004846"/>
    </source>
</evidence>
<sequence length="652" mass="73213">MPNQHIRPGDNPDLTKERETCTFDTDELAAHLYGWRSSVERRREITEKVSTDPHFANPILHEFLSREKRIEATAKKTKALVQRASDIVDVSNPQEMFHLVNEAIGIDGYPLALHYVMFLPCLTAQADDDLASEIIPRAMALEIIGTYAQTEMGHGTNLRELETTATYDKNTQEFVINTPTRKAMKWWPGNLGKMSNYAIVCCQLFIDGKKMGPHNFLVQLRCEKTHKPLPGVTVGDIGPKMAYNTTDNGFLAFDNIRIPRRQMLMKHAKVSSDGVYTPPMHAKLNYSTMVHVRAHMIYSQGHLLAIAAAVATRYSAVRRQGRIEQGGPEVQILDYQTQQHRIFPQIARAYAMMFTGLEIKDLYEQTLKGIAQGQADLLPDLHALTSGLKSVVSFTAGLGIEQCRMSCGGHGYSDASGLPKLYGVQIGGCTYEGENMVMLQQTARYLMKGVKWAAQGKPLSPSVAYLGKKGSPKSLIGLEGGDIGREHEVMLETLEHTARRLAIDASQLWEKRMKGGESKERAWNGVTVEMNRASRVYTRLFMARAFHRRLLSSPSSLRSVLTDLFSLYLHYECVDMAHHLLEDGYCKGGQIQYLKKCLYEDLATLRPNAVSLVDSLEISDRELNSVLGRRDGNVYEALYQWAKQSELNYTDV</sequence>
<keyword evidence="9" id="KW-0276">Fatty acid metabolism</keyword>
<dbReference type="GO" id="GO:0005504">
    <property type="term" value="F:fatty acid binding"/>
    <property type="evidence" value="ECO:0007669"/>
    <property type="project" value="TreeGrafter"/>
</dbReference>
<organism evidence="20 21">
    <name type="scientific">Pristionchus mayeri</name>
    <dbReference type="NCBI Taxonomy" id="1317129"/>
    <lineage>
        <taxon>Eukaryota</taxon>
        <taxon>Metazoa</taxon>
        <taxon>Ecdysozoa</taxon>
        <taxon>Nematoda</taxon>
        <taxon>Chromadorea</taxon>
        <taxon>Rhabditida</taxon>
        <taxon>Rhabditina</taxon>
        <taxon>Diplogasteromorpha</taxon>
        <taxon>Diplogasteroidea</taxon>
        <taxon>Neodiplogasteridae</taxon>
        <taxon>Pristionchus</taxon>
    </lineage>
</organism>
<gene>
    <name evidence="20" type="ORF">PMAYCL1PPCAC_02747</name>
</gene>
<evidence type="ECO:0000256" key="6">
    <source>
        <dbReference type="ARBA" id="ARBA00022630"/>
    </source>
</evidence>
<proteinExistence type="inferred from homology"/>
<dbReference type="InterPro" id="IPR012258">
    <property type="entry name" value="Acyl-CoA_oxidase"/>
</dbReference>
<dbReference type="InterPro" id="IPR002655">
    <property type="entry name" value="Acyl-CoA_oxidase_C"/>
</dbReference>
<dbReference type="InterPro" id="IPR036250">
    <property type="entry name" value="AcylCo_DH-like_C"/>
</dbReference>
<evidence type="ECO:0000256" key="2">
    <source>
        <dbReference type="ARBA" id="ARBA00004275"/>
    </source>
</evidence>
<dbReference type="InterPro" id="IPR009100">
    <property type="entry name" value="AcylCoA_DH/oxidase_NM_dom_sf"/>
</dbReference>
<feature type="domain" description="Acyl-coenzyme A oxidase N-terminal" evidence="18">
    <location>
        <begin position="24"/>
        <end position="144"/>
    </location>
</feature>
<dbReference type="Gene3D" id="1.20.140.10">
    <property type="entry name" value="Butyryl-CoA Dehydrogenase, subunit A, domain 3"/>
    <property type="match status" value="2"/>
</dbReference>
<dbReference type="EC" id="1.3.3.6" evidence="5"/>
<dbReference type="GO" id="GO:0005777">
    <property type="term" value="C:peroxisome"/>
    <property type="evidence" value="ECO:0007669"/>
    <property type="project" value="UniProtKB-SubCell"/>
</dbReference>
<dbReference type="InterPro" id="IPR046373">
    <property type="entry name" value="Acyl-CoA_Oxase/DH_mid-dom_sf"/>
</dbReference>
<evidence type="ECO:0000259" key="17">
    <source>
        <dbReference type="Pfam" id="PF02770"/>
    </source>
</evidence>
<dbReference type="Pfam" id="PF01756">
    <property type="entry name" value="ACOX"/>
    <property type="match status" value="1"/>
</dbReference>
<evidence type="ECO:0000259" key="16">
    <source>
        <dbReference type="Pfam" id="PF01756"/>
    </source>
</evidence>
<evidence type="ECO:0000256" key="12">
    <source>
        <dbReference type="ARBA" id="ARBA00023098"/>
    </source>
</evidence>
<comment type="subcellular location">
    <subcellularLocation>
        <location evidence="2">Peroxisome</location>
    </subcellularLocation>
</comment>
<name>A0AAN5C779_9BILA</name>
<accession>A0AAN5C779</accession>
<dbReference type="PANTHER" id="PTHR10909">
    <property type="entry name" value="ELECTRON TRANSPORT OXIDOREDUCTASE"/>
    <property type="match status" value="1"/>
</dbReference>
<feature type="active site" description="Proton acceptor" evidence="14">
    <location>
        <position position="432"/>
    </location>
</feature>
<dbReference type="Gene3D" id="2.40.110.10">
    <property type="entry name" value="Butyryl-CoA Dehydrogenase, subunit A, domain 2"/>
    <property type="match status" value="1"/>
</dbReference>
<feature type="domain" description="Acyl-CoA oxidase/dehydrogenase middle" evidence="17">
    <location>
        <begin position="147"/>
        <end position="255"/>
    </location>
</feature>
<evidence type="ECO:0000256" key="15">
    <source>
        <dbReference type="PIRSR" id="PIRSR000168-2"/>
    </source>
</evidence>
<dbReference type="InterPro" id="IPR055060">
    <property type="entry name" value="ACOX_C_alpha1"/>
</dbReference>
<feature type="binding site" evidence="15">
    <location>
        <position position="150"/>
    </location>
    <ligand>
        <name>FAD</name>
        <dbReference type="ChEBI" id="CHEBI:57692"/>
    </ligand>
</feature>
<keyword evidence="13" id="KW-0576">Peroxisome</keyword>
<dbReference type="InterPro" id="IPR037069">
    <property type="entry name" value="AcylCoA_DH/ox_N_sf"/>
</dbReference>
<dbReference type="GO" id="GO:0071949">
    <property type="term" value="F:FAD binding"/>
    <property type="evidence" value="ECO:0007669"/>
    <property type="project" value="InterPro"/>
</dbReference>
<feature type="non-terminal residue" evidence="20">
    <location>
        <position position="652"/>
    </location>
</feature>
<keyword evidence="21" id="KW-1185">Reference proteome</keyword>